<evidence type="ECO:0000256" key="1">
    <source>
        <dbReference type="SAM" id="Phobius"/>
    </source>
</evidence>
<keyword evidence="1" id="KW-1133">Transmembrane helix</keyword>
<dbReference type="Proteomes" id="UP001623660">
    <property type="component" value="Unassembled WGS sequence"/>
</dbReference>
<protein>
    <recommendedName>
        <fullName evidence="4">Dipeptidylpeptidase IV N-terminal domain-containing protein</fullName>
    </recommendedName>
</protein>
<evidence type="ECO:0000313" key="3">
    <source>
        <dbReference type="Proteomes" id="UP001623660"/>
    </source>
</evidence>
<reference evidence="2 3" key="1">
    <citation type="submission" date="2024-11" db="EMBL/GenBank/DDBJ databases">
        <authorList>
            <person name="Heng Y.C."/>
            <person name="Lim A.C.H."/>
            <person name="Lee J.K.Y."/>
            <person name="Kittelmann S."/>
        </authorList>
    </citation>
    <scope>NUCLEOTIDE SEQUENCE [LARGE SCALE GENOMIC DNA]</scope>
    <source>
        <strain evidence="2 3">WILCCON 0269</strain>
    </source>
</reference>
<gene>
    <name evidence="2" type="ORF">ACJDU8_04645</name>
</gene>
<organism evidence="2 3">
    <name type="scientific">Candidatus Clostridium eludens</name>
    <dbReference type="NCBI Taxonomy" id="3381663"/>
    <lineage>
        <taxon>Bacteria</taxon>
        <taxon>Bacillati</taxon>
        <taxon>Bacillota</taxon>
        <taxon>Clostridia</taxon>
        <taxon>Eubacteriales</taxon>
        <taxon>Clostridiaceae</taxon>
        <taxon>Clostridium</taxon>
    </lineage>
</organism>
<dbReference type="EMBL" id="JBJHZX010000005">
    <property type="protein sequence ID" value="MFL0194864.1"/>
    <property type="molecule type" value="Genomic_DNA"/>
</dbReference>
<evidence type="ECO:0008006" key="4">
    <source>
        <dbReference type="Google" id="ProtNLM"/>
    </source>
</evidence>
<proteinExistence type="predicted"/>
<dbReference type="SUPFAM" id="SSF82171">
    <property type="entry name" value="DPP6 N-terminal domain-like"/>
    <property type="match status" value="1"/>
</dbReference>
<feature type="transmembrane region" description="Helical" evidence="1">
    <location>
        <begin position="7"/>
        <end position="25"/>
    </location>
</feature>
<keyword evidence="1" id="KW-0812">Transmembrane</keyword>
<keyword evidence="1" id="KW-0472">Membrane</keyword>
<keyword evidence="3" id="KW-1185">Reference proteome</keyword>
<sequence length="350" mass="39903">MKKLKRIIIWTLIPVVIELAGLLFMDKFYFNDELSFNIKKVDVSSKQEANKINVKVPDEAKDIKISHDGKYISYYNGQSLIVIDTSNNDKKEVTLADSNELSYYTWFLDTNNILIAEKATEAGSSYLKFESYDPKKDVSYAVKNEEKNQQLSILLPDKEYEVKYIAFSGASNVTYISSGKEQARSRIYRVNIMNQMNLVNFVNCELGNIKAVNTQNGDELVYEDRTYNRIRTGRGGVIATGENAKHYLLNTDKENNIYIGNGDNNKVNKIFVTNLKSIGTNWQTHTLSEYTDKNNVYITRNGKIYINDPDNSQIKELSTSKVTKYSGKLISVYDYGVISQNGNKIKSSLF</sequence>
<name>A0ABW8SG62_9CLOT</name>
<evidence type="ECO:0000313" key="2">
    <source>
        <dbReference type="EMBL" id="MFL0194864.1"/>
    </source>
</evidence>
<dbReference type="RefSeq" id="WP_406790986.1">
    <property type="nucleotide sequence ID" value="NZ_JBJHZX010000005.1"/>
</dbReference>
<accession>A0ABW8SG62</accession>
<comment type="caution">
    <text evidence="2">The sequence shown here is derived from an EMBL/GenBank/DDBJ whole genome shotgun (WGS) entry which is preliminary data.</text>
</comment>